<comment type="caution">
    <text evidence="1">The sequence shown here is derived from an EMBL/GenBank/DDBJ whole genome shotgun (WGS) entry which is preliminary data.</text>
</comment>
<accession>A0A0V0T8P9</accession>
<feature type="non-terminal residue" evidence="1">
    <location>
        <position position="1"/>
    </location>
</feature>
<dbReference type="AlphaFoldDB" id="A0A0V0T8P9"/>
<dbReference type="EMBL" id="JYDJ01000442">
    <property type="protein sequence ID" value="KRX35417.1"/>
    <property type="molecule type" value="Genomic_DNA"/>
</dbReference>
<protein>
    <submittedName>
        <fullName evidence="1">Uncharacterized protein</fullName>
    </submittedName>
</protein>
<gene>
    <name evidence="1" type="ORF">T05_15639</name>
</gene>
<evidence type="ECO:0000313" key="1">
    <source>
        <dbReference type="EMBL" id="KRX35417.1"/>
    </source>
</evidence>
<organism evidence="1 2">
    <name type="scientific">Trichinella murrelli</name>
    <dbReference type="NCBI Taxonomy" id="144512"/>
    <lineage>
        <taxon>Eukaryota</taxon>
        <taxon>Metazoa</taxon>
        <taxon>Ecdysozoa</taxon>
        <taxon>Nematoda</taxon>
        <taxon>Enoplea</taxon>
        <taxon>Dorylaimia</taxon>
        <taxon>Trichinellida</taxon>
        <taxon>Trichinellidae</taxon>
        <taxon>Trichinella</taxon>
    </lineage>
</organism>
<name>A0A0V0T8P9_9BILA</name>
<keyword evidence="2" id="KW-1185">Reference proteome</keyword>
<reference evidence="1 2" key="1">
    <citation type="submission" date="2015-01" db="EMBL/GenBank/DDBJ databases">
        <title>Evolution of Trichinella species and genotypes.</title>
        <authorList>
            <person name="Korhonen P.K."/>
            <person name="Edoardo P."/>
            <person name="Giuseppe L.R."/>
            <person name="Gasser R.B."/>
        </authorList>
    </citation>
    <scope>NUCLEOTIDE SEQUENCE [LARGE SCALE GENOMIC DNA]</scope>
    <source>
        <strain evidence="1">ISS417</strain>
    </source>
</reference>
<dbReference type="Proteomes" id="UP000055048">
    <property type="component" value="Unassembled WGS sequence"/>
</dbReference>
<sequence>LRMVLHHLHSQEWEARDAEPHPRQPVDLQVKNILLESSEKQWHFSLFSLEDAFFMAVKADVIVIC</sequence>
<proteinExistence type="predicted"/>
<evidence type="ECO:0000313" key="2">
    <source>
        <dbReference type="Proteomes" id="UP000055048"/>
    </source>
</evidence>